<keyword evidence="14" id="KW-1185">Reference proteome</keyword>
<dbReference type="PROSITE" id="PS51700">
    <property type="entry name" value="SEPARIN"/>
    <property type="match status" value="1"/>
</dbReference>
<dbReference type="FunFam" id="2.60.300.12:FF:000006">
    <property type="entry name" value="Iron-sulfur cluster assembly 2 mitochondrial"/>
    <property type="match status" value="1"/>
</dbReference>
<reference evidence="12" key="2">
    <citation type="submission" date="2021-08" db="EMBL/GenBank/DDBJ databases">
        <authorList>
            <person name="Eriksson T."/>
        </authorList>
    </citation>
    <scope>NUCLEOTIDE SEQUENCE</scope>
    <source>
        <strain evidence="12">Stoneville</strain>
        <tissue evidence="12">Whole head</tissue>
    </source>
</reference>
<dbReference type="GO" id="GO:0000127">
    <property type="term" value="C:transcription factor TFIIIC complex"/>
    <property type="evidence" value="ECO:0007669"/>
    <property type="project" value="InterPro"/>
</dbReference>
<evidence type="ECO:0000256" key="3">
    <source>
        <dbReference type="ARBA" id="ARBA00022723"/>
    </source>
</evidence>
<evidence type="ECO:0000256" key="2">
    <source>
        <dbReference type="ARBA" id="ARBA00006718"/>
    </source>
</evidence>
<evidence type="ECO:0000259" key="11">
    <source>
        <dbReference type="PROSITE" id="PS51700"/>
    </source>
</evidence>
<dbReference type="GO" id="GO:0046872">
    <property type="term" value="F:metal ion binding"/>
    <property type="evidence" value="ECO:0007669"/>
    <property type="project" value="UniProtKB-KW"/>
</dbReference>
<organism evidence="12 14">
    <name type="scientific">Tenebrio molitor</name>
    <name type="common">Yellow mealworm beetle</name>
    <dbReference type="NCBI Taxonomy" id="7067"/>
    <lineage>
        <taxon>Eukaryota</taxon>
        <taxon>Metazoa</taxon>
        <taxon>Ecdysozoa</taxon>
        <taxon>Arthropoda</taxon>
        <taxon>Hexapoda</taxon>
        <taxon>Insecta</taxon>
        <taxon>Pterygota</taxon>
        <taxon>Neoptera</taxon>
        <taxon>Endopterygota</taxon>
        <taxon>Coleoptera</taxon>
        <taxon>Polyphaga</taxon>
        <taxon>Cucujiformia</taxon>
        <taxon>Tenebrionidae</taxon>
        <taxon>Tenebrio</taxon>
    </lineage>
</organism>
<dbReference type="PANTHER" id="PTHR15180:SF1">
    <property type="entry name" value="GENERAL TRANSCRIPTION FACTOR 3C POLYPEPTIDE 1"/>
    <property type="match status" value="1"/>
</dbReference>
<gene>
    <name evidence="13" type="ORF">GEV33_014927</name>
    <name evidence="12" type="ORF">GEV33_014932</name>
</gene>
<dbReference type="Pfam" id="PF03568">
    <property type="entry name" value="Separin_C"/>
    <property type="match status" value="1"/>
</dbReference>
<evidence type="ECO:0000313" key="14">
    <source>
        <dbReference type="Proteomes" id="UP000719412"/>
    </source>
</evidence>
<dbReference type="Gene3D" id="2.60.300.12">
    <property type="entry name" value="HesB-like domain"/>
    <property type="match status" value="1"/>
</dbReference>
<feature type="domain" description="Peptidase C50" evidence="11">
    <location>
        <begin position="1333"/>
        <end position="1429"/>
    </location>
</feature>
<dbReference type="InterPro" id="IPR016092">
    <property type="entry name" value="ATAP"/>
</dbReference>
<dbReference type="GO" id="GO:0120510">
    <property type="term" value="C:mitochondrial [4Fe-4S] assembly complex"/>
    <property type="evidence" value="ECO:0007669"/>
    <property type="project" value="UniProtKB-ARBA"/>
</dbReference>
<dbReference type="SUPFAM" id="SSF89360">
    <property type="entry name" value="HesB-like domain"/>
    <property type="match status" value="1"/>
</dbReference>
<dbReference type="NCBIfam" id="TIGR00049">
    <property type="entry name" value="iron-sulfur cluster assembly accessory protein"/>
    <property type="match status" value="1"/>
</dbReference>
<dbReference type="GO" id="GO:0016226">
    <property type="term" value="P:iron-sulfur cluster assembly"/>
    <property type="evidence" value="ECO:0007669"/>
    <property type="project" value="InterPro"/>
</dbReference>
<evidence type="ECO:0000256" key="6">
    <source>
        <dbReference type="ARBA" id="ARBA00057540"/>
    </source>
</evidence>
<dbReference type="EMBL" id="JABDTM020029596">
    <property type="protein sequence ID" value="KAH0807863.1"/>
    <property type="molecule type" value="Genomic_DNA"/>
</dbReference>
<protein>
    <recommendedName>
        <fullName evidence="7">Iron-sulfur cluster assembly 2 homolog, mitochondrial</fullName>
    </recommendedName>
    <alternativeName>
        <fullName evidence="8">HESB-like domain-containing protein 1</fullName>
    </alternativeName>
</protein>
<evidence type="ECO:0000256" key="9">
    <source>
        <dbReference type="ARBA" id="ARBA00093471"/>
    </source>
</evidence>
<name>A0A8J6L4D2_TENMO</name>
<dbReference type="InterPro" id="IPR035903">
    <property type="entry name" value="HesB-like_dom_sf"/>
</dbReference>
<comment type="similarity">
    <text evidence="2">Belongs to the HesB/IscA family.</text>
</comment>
<dbReference type="EMBL" id="JABDTM020029599">
    <property type="protein sequence ID" value="KAH0807860.1"/>
    <property type="molecule type" value="Genomic_DNA"/>
</dbReference>
<dbReference type="Proteomes" id="UP000719412">
    <property type="component" value="Unassembled WGS sequence"/>
</dbReference>
<dbReference type="InterPro" id="IPR000361">
    <property type="entry name" value="ATAP_core_dom"/>
</dbReference>
<keyword evidence="5" id="KW-0496">Mitochondrion</keyword>
<dbReference type="PANTHER" id="PTHR15180">
    <property type="entry name" value="GENERAL TRANSCRIPTION FACTOR 3C POLYPEPTIDE 1"/>
    <property type="match status" value="1"/>
</dbReference>
<evidence type="ECO:0000256" key="4">
    <source>
        <dbReference type="ARBA" id="ARBA00023004"/>
    </source>
</evidence>
<comment type="caution">
    <text evidence="12">The sequence shown here is derived from an EMBL/GenBank/DDBJ whole genome shotgun (WGS) entry which is preliminary data.</text>
</comment>
<dbReference type="InterPro" id="IPR030397">
    <property type="entry name" value="SEPARIN_core_dom"/>
</dbReference>
<evidence type="ECO:0000256" key="8">
    <source>
        <dbReference type="ARBA" id="ARBA00077082"/>
    </source>
</evidence>
<dbReference type="Pfam" id="PF01521">
    <property type="entry name" value="Fe-S_biosyn"/>
    <property type="match status" value="1"/>
</dbReference>
<reference evidence="12" key="1">
    <citation type="journal article" date="2020" name="J Insects Food Feed">
        <title>The yellow mealworm (Tenebrio molitor) genome: a resource for the emerging insects as food and feed industry.</title>
        <authorList>
            <person name="Eriksson T."/>
            <person name="Andere A."/>
            <person name="Kelstrup H."/>
            <person name="Emery V."/>
            <person name="Picard C."/>
        </authorList>
    </citation>
    <scope>NUCLEOTIDE SEQUENCE</scope>
    <source>
        <strain evidence="12">Stoneville</strain>
        <tissue evidence="12">Whole head</tissue>
    </source>
</reference>
<evidence type="ECO:0000313" key="12">
    <source>
        <dbReference type="EMBL" id="KAH0807860.1"/>
    </source>
</evidence>
<evidence type="ECO:0000256" key="7">
    <source>
        <dbReference type="ARBA" id="ARBA00073313"/>
    </source>
</evidence>
<dbReference type="InterPro" id="IPR044210">
    <property type="entry name" value="Tfc3-like"/>
</dbReference>
<sequence length="1635" mass="189618">MSQNDITDMPPVYRNEVSWKMFIPALPQHSNWPKGWALACDIILRMPLSVFVKLYNITYEIPELEEYLSHPIKRHFLLKYLPVSVRNVLLHKRKYFHSIYEILCYLCYVGLLQMGLRNFKEKDQVFIYLNSKATLYDTCTSKPGYNQIEEKKYKKVLFEFKSSSDVEIYWSEMLRICMNTQLGKRKVLDGQCVTIEDCASKPAMAATLSAKTFEAAVANDNGRVPGDRKGAAGLDSSLWSFVKRNWVWSGQLDTKAATSVQSAVNGLKKEKFDRALPQPIQYDLLAKGGAPERKVYLKPVKKPNVKSIIVKRSSKKKFVRQIIAPRTKRVREYYDAIDKSIMKKNPAMRVDWDEHEDQLLRYCRAASVFLCPEFKKQFVPYNIIRDVLHRLYPQSKNKTARAIQRRIYVLLTNDEAIRIMESNIENFLNSDTIAKYFDQIHNRYKYDIKISDAQMYISFIYLMSYIHKHKREMNLLLLGYFATFDFFSESNISDFEAILQSAEEANSTVIYTDPKTVEDVTKDTIKSVVHCSMACKKNSVGWTFYLSRIYKKFRDDFIRTAVAELKKDQFFVVNKNYEGKGLDNNWPTPLKFSHLYNVVKSTTFTIGMFREAYKKFMAIVEAQVNSKVGSFIVFNEIYSFWEQADFIFEIPEMGIILNPEVADHDEVIDELAKRFRFYLDKIHEKKNGTKNKNKDDGVAHESRQDTKDVEEIKHDVRHLIFRVPYLLEGNLELNFKKMLDSSDSSEINDYISSMIVDLKKFAQGSETVEDLKRFVENVEDTSVVDQQELMKNLSKVVFAIQTIQQQSVDSTAESEDSFDDAFKLWETEIWEEIRPNYDEEVNSHKTRYIKNYSSGMENCIKRAQEGDFPSLEEIKEGMMAEGEDPEDRRIPHITDLIMLLNEGRFPELDTDNETIEKMKEHFVIQYPKLQQFIIEDLEELKSHEVTRKVTDSSKIDTVKRATQNLIKQPQLDQIITFIEDLNGTEDDIQITENLIDFIKEKKELGVAARELKARHSSLRSSCSKPARFANRVGFDLTKLLDFLCEIGVLLRTGVASILYVHHEHQTEWITETFMLTPNEREIFESKEKQEMKKLKSLIGEKLDSTEPRKVQLRPWTKLDGSLNDELFHEWLCIILSRCVDLPNIPFLTLCEVFHYIKPVDIYFLLEILVRDLQNVYLKEWKCFMIGKYVNSDLEIKIQKRIKEFFKAEAPSFNLDEKTQSIVQYLVKGAQQLTLTEMRSAVQTLIPNSGANKTLQRNLGGFCRSLADELSLYEQKKHPLILIIDDSLDCFPWEMMDILVDVSVSRLPSLHLAYALFQEHKATIQNGFKIVQNPENGMYIVNPDLDLRNMQNRISSFYEYWLPSWQGVAGSKPTEEQFEKMLVSGDIFSYHGHGSGSHFFPLYKVERIRINAIVLLFGCGSTQLNIIGPQTEMFSTYQMYLIACSPCIVGMLWEVTDLDTDVLTTEFLSQWVPNSDKPHWKTLDKTQWKKGEKGLCRRLLPLEINSVKNILYRNYSKPVIKPLENVKAELIITDTCVQRLKNITKGSEEFLRVSVDGGGCSGFQYKFDLDSKINEDDKIFEKSGAKIVIDETSLDFVRGATVDYREELIKSSFRIVNNPLAEQGCSCGSSFAVRLD</sequence>
<keyword evidence="3" id="KW-0479">Metal-binding</keyword>
<accession>A0A8J6L4D2</accession>
<proteinExistence type="inferred from homology"/>
<keyword evidence="4" id="KW-0408">Iron</keyword>
<dbReference type="GO" id="GO:0006384">
    <property type="term" value="P:transcription initiation at RNA polymerase III promoter"/>
    <property type="evidence" value="ECO:0007669"/>
    <property type="project" value="InterPro"/>
</dbReference>
<comment type="function">
    <text evidence="6">Involved in the maturation of mitochondrial 4Fe-4S proteins functioning late in the iron-sulfur cluster assembly pathway. May be involved in the binding of an intermediate of Fe/S cluster assembly.</text>
</comment>
<evidence type="ECO:0000256" key="1">
    <source>
        <dbReference type="ARBA" id="ARBA00004173"/>
    </source>
</evidence>
<dbReference type="GO" id="GO:0004197">
    <property type="term" value="F:cysteine-type endopeptidase activity"/>
    <property type="evidence" value="ECO:0007669"/>
    <property type="project" value="InterPro"/>
</dbReference>
<comment type="subcellular location">
    <subcellularLocation>
        <location evidence="1">Mitochondrion</location>
    </subcellularLocation>
</comment>
<evidence type="ECO:0000256" key="10">
    <source>
        <dbReference type="SAM" id="MobiDB-lite"/>
    </source>
</evidence>
<dbReference type="GO" id="GO:0006508">
    <property type="term" value="P:proteolysis"/>
    <property type="evidence" value="ECO:0007669"/>
    <property type="project" value="InterPro"/>
</dbReference>
<dbReference type="GO" id="GO:0042791">
    <property type="term" value="P:5S class rRNA transcription by RNA polymerase III"/>
    <property type="evidence" value="ECO:0007669"/>
    <property type="project" value="TreeGrafter"/>
</dbReference>
<comment type="subunit">
    <text evidence="9">Heterotetramer; forms a dimer of dimers with IBA57. Interacts with [2Fe-2S]-ISCA2 forming the heterodimer [2Fe- 2S]-ISCA2-IBA57 complex; [2Fe-2S] cluster binding is absolutely required to promote the complex formation.</text>
</comment>
<evidence type="ECO:0000313" key="13">
    <source>
        <dbReference type="EMBL" id="KAH0807863.1"/>
    </source>
</evidence>
<dbReference type="GO" id="GO:0003677">
    <property type="term" value="F:DNA binding"/>
    <property type="evidence" value="ECO:0007669"/>
    <property type="project" value="InterPro"/>
</dbReference>
<evidence type="ECO:0000256" key="5">
    <source>
        <dbReference type="ARBA" id="ARBA00023128"/>
    </source>
</evidence>
<dbReference type="GO" id="GO:0051536">
    <property type="term" value="F:iron-sulfur cluster binding"/>
    <property type="evidence" value="ECO:0007669"/>
    <property type="project" value="InterPro"/>
</dbReference>
<feature type="region of interest" description="Disordered" evidence="10">
    <location>
        <begin position="688"/>
        <end position="707"/>
    </location>
</feature>